<dbReference type="Proteomes" id="UP000663505">
    <property type="component" value="Chromosome"/>
</dbReference>
<protein>
    <submittedName>
        <fullName evidence="1">Uncharacterized protein</fullName>
    </submittedName>
</protein>
<gene>
    <name evidence="1" type="ORF">JZ786_04540</name>
</gene>
<organism evidence="1 2">
    <name type="scientific">Alicyclobacillus mengziensis</name>
    <dbReference type="NCBI Taxonomy" id="2931921"/>
    <lineage>
        <taxon>Bacteria</taxon>
        <taxon>Bacillati</taxon>
        <taxon>Bacillota</taxon>
        <taxon>Bacilli</taxon>
        <taxon>Bacillales</taxon>
        <taxon>Alicyclobacillaceae</taxon>
        <taxon>Alicyclobacillus</taxon>
    </lineage>
</organism>
<dbReference type="EMBL" id="CP071182">
    <property type="protein sequence ID" value="QSO48268.1"/>
    <property type="molecule type" value="Genomic_DNA"/>
</dbReference>
<dbReference type="KEGG" id="afx:JZ786_04540"/>
<sequence length="82" mass="8690">MPVIVIGGKLNVNSPQENAGTFAGQYNTGGWDANIKVSEGCGAHFGFFNVVPIQVNVCLDNFQAADGIMNDQDIKPQFSGNT</sequence>
<keyword evidence="2" id="KW-1185">Reference proteome</keyword>
<evidence type="ECO:0000313" key="1">
    <source>
        <dbReference type="EMBL" id="QSO48268.1"/>
    </source>
</evidence>
<name>A0A9X7W039_9BACL</name>
<accession>A0A9X7W039</accession>
<evidence type="ECO:0000313" key="2">
    <source>
        <dbReference type="Proteomes" id="UP000663505"/>
    </source>
</evidence>
<dbReference type="AlphaFoldDB" id="A0A9X7W039"/>
<dbReference type="RefSeq" id="WP_206657603.1">
    <property type="nucleotide sequence ID" value="NZ_CP071182.1"/>
</dbReference>
<reference evidence="1 2" key="1">
    <citation type="submission" date="2021-02" db="EMBL/GenBank/DDBJ databases">
        <title>Alicyclobacillus curvatus sp. nov. and Alicyclobacillus mengziensis sp. nov., two acidophilic bacteria isolated from acid mine drainage.</title>
        <authorList>
            <person name="Huang Y."/>
        </authorList>
    </citation>
    <scope>NUCLEOTIDE SEQUENCE [LARGE SCALE GENOMIC DNA]</scope>
    <source>
        <strain evidence="1 2">S30H14</strain>
    </source>
</reference>
<proteinExistence type="predicted"/>